<organism evidence="1">
    <name type="scientific">marine metagenome</name>
    <dbReference type="NCBI Taxonomy" id="408172"/>
    <lineage>
        <taxon>unclassified sequences</taxon>
        <taxon>metagenomes</taxon>
        <taxon>ecological metagenomes</taxon>
    </lineage>
</organism>
<feature type="non-terminal residue" evidence="1">
    <location>
        <position position="29"/>
    </location>
</feature>
<gene>
    <name evidence="1" type="ORF">METZ01_LOCUS408748</name>
</gene>
<dbReference type="EMBL" id="UINC01158380">
    <property type="protein sequence ID" value="SVD55894.1"/>
    <property type="molecule type" value="Genomic_DNA"/>
</dbReference>
<accession>A0A382WBA1</accession>
<dbReference type="AlphaFoldDB" id="A0A382WBA1"/>
<proteinExistence type="predicted"/>
<name>A0A382WBA1_9ZZZZ</name>
<sequence length="29" mass="3240">MYSDPQTAWLRVSIPHSIPDVDKSKGTLP</sequence>
<protein>
    <submittedName>
        <fullName evidence="1">Uncharacterized protein</fullName>
    </submittedName>
</protein>
<evidence type="ECO:0000313" key="1">
    <source>
        <dbReference type="EMBL" id="SVD55894.1"/>
    </source>
</evidence>
<reference evidence="1" key="1">
    <citation type="submission" date="2018-05" db="EMBL/GenBank/DDBJ databases">
        <authorList>
            <person name="Lanie J.A."/>
            <person name="Ng W.-L."/>
            <person name="Kazmierczak K.M."/>
            <person name="Andrzejewski T.M."/>
            <person name="Davidsen T.M."/>
            <person name="Wayne K.J."/>
            <person name="Tettelin H."/>
            <person name="Glass J.I."/>
            <person name="Rusch D."/>
            <person name="Podicherti R."/>
            <person name="Tsui H.-C.T."/>
            <person name="Winkler M.E."/>
        </authorList>
    </citation>
    <scope>NUCLEOTIDE SEQUENCE</scope>
</reference>